<feature type="transmembrane region" description="Helical" evidence="1">
    <location>
        <begin position="99"/>
        <end position="120"/>
    </location>
</feature>
<dbReference type="Proteomes" id="UP000307943">
    <property type="component" value="Unassembled WGS sequence"/>
</dbReference>
<dbReference type="EMBL" id="VDCQ01000052">
    <property type="protein sequence ID" value="TNJ62839.1"/>
    <property type="molecule type" value="Genomic_DNA"/>
</dbReference>
<keyword evidence="1" id="KW-0472">Membrane</keyword>
<accession>A0A5C4T3U1</accession>
<dbReference type="OrthoDB" id="9816425at2"/>
<feature type="transmembrane region" description="Helical" evidence="1">
    <location>
        <begin position="159"/>
        <end position="180"/>
    </location>
</feature>
<feature type="transmembrane region" description="Helical" evidence="1">
    <location>
        <begin position="200"/>
        <end position="217"/>
    </location>
</feature>
<feature type="transmembrane region" description="Helical" evidence="1">
    <location>
        <begin position="132"/>
        <end position="152"/>
    </location>
</feature>
<protein>
    <submittedName>
        <fullName evidence="2">Uncharacterized protein</fullName>
    </submittedName>
</protein>
<evidence type="ECO:0000313" key="2">
    <source>
        <dbReference type="EMBL" id="TNJ62839.1"/>
    </source>
</evidence>
<gene>
    <name evidence="2" type="ORF">FE784_28480</name>
</gene>
<sequence length="259" mass="28644">MDRIDTFVNGLAKDILETKSADPKRLKLEIKSLVEKAALELQRQGIGREGSVRLAIERFGDNETLLGEIENIYGDSFAPKPEEASTGARLRILIKGISAVHLVCGSVSGIAMLQLGLPALFGLRLPTVGTTIALWTTLLSAVLHIASGIGLWKLRRWGWVVATLTYMLILLSEISNLWVASGWTDEMLLFYVRGGLHIKALLAAALSIAGIWLFGWARIRRMFQPAIPLWRTLLVVLSGALAYLALSQSVMRWFVTWYS</sequence>
<keyword evidence="1" id="KW-1133">Transmembrane helix</keyword>
<proteinExistence type="predicted"/>
<organism evidence="2 3">
    <name type="scientific">Paenibacillus hemerocallicola</name>
    <dbReference type="NCBI Taxonomy" id="1172614"/>
    <lineage>
        <taxon>Bacteria</taxon>
        <taxon>Bacillati</taxon>
        <taxon>Bacillota</taxon>
        <taxon>Bacilli</taxon>
        <taxon>Bacillales</taxon>
        <taxon>Paenibacillaceae</taxon>
        <taxon>Paenibacillus</taxon>
    </lineage>
</organism>
<evidence type="ECO:0000256" key="1">
    <source>
        <dbReference type="SAM" id="Phobius"/>
    </source>
</evidence>
<comment type="caution">
    <text evidence="2">The sequence shown here is derived from an EMBL/GenBank/DDBJ whole genome shotgun (WGS) entry which is preliminary data.</text>
</comment>
<evidence type="ECO:0000313" key="3">
    <source>
        <dbReference type="Proteomes" id="UP000307943"/>
    </source>
</evidence>
<keyword evidence="1" id="KW-0812">Transmembrane</keyword>
<keyword evidence="3" id="KW-1185">Reference proteome</keyword>
<dbReference type="AlphaFoldDB" id="A0A5C4T3U1"/>
<name>A0A5C4T3U1_9BACL</name>
<reference evidence="2 3" key="1">
    <citation type="submission" date="2019-05" db="EMBL/GenBank/DDBJ databases">
        <title>We sequenced the genome of Paenibacillus hemerocallicola KCTC 33185 for further insight into its adaptation and study the phylogeny of Paenibacillus.</title>
        <authorList>
            <person name="Narsing Rao M.P."/>
        </authorList>
    </citation>
    <scope>NUCLEOTIDE SEQUENCE [LARGE SCALE GENOMIC DNA]</scope>
    <source>
        <strain evidence="2 3">KCTC 33185</strain>
    </source>
</reference>
<dbReference type="RefSeq" id="WP_139605652.1">
    <property type="nucleotide sequence ID" value="NZ_VDCQ01000052.1"/>
</dbReference>
<feature type="transmembrane region" description="Helical" evidence="1">
    <location>
        <begin position="229"/>
        <end position="246"/>
    </location>
</feature>